<evidence type="ECO:0000313" key="2">
    <source>
        <dbReference type="Proteomes" id="UP001428817"/>
    </source>
</evidence>
<evidence type="ECO:0000313" key="1">
    <source>
        <dbReference type="EMBL" id="GAA5158162.1"/>
    </source>
</evidence>
<dbReference type="EMBL" id="BAABJP010000015">
    <property type="protein sequence ID" value="GAA5158162.1"/>
    <property type="molecule type" value="Genomic_DNA"/>
</dbReference>
<protein>
    <submittedName>
        <fullName evidence="1">Uncharacterized protein</fullName>
    </submittedName>
</protein>
<sequence length="103" mass="11731">MTACSCGALLEAPLDARCWWPDQEDDPGAAVCTDLVRPGDHPLFRRWVRLDDSSMWEQRGSMVNYYTDITPPFPWEKIGECAWGTQHPVVYVRKPPGQPWVIG</sequence>
<gene>
    <name evidence="1" type="ORF">GCM10023321_37530</name>
</gene>
<name>A0ABP9Q7Y2_9PSEU</name>
<keyword evidence="2" id="KW-1185">Reference proteome</keyword>
<comment type="caution">
    <text evidence="1">The sequence shown here is derived from an EMBL/GenBank/DDBJ whole genome shotgun (WGS) entry which is preliminary data.</text>
</comment>
<dbReference type="RefSeq" id="WP_185059160.1">
    <property type="nucleotide sequence ID" value="NZ_BAABJP010000015.1"/>
</dbReference>
<proteinExistence type="predicted"/>
<dbReference type="Proteomes" id="UP001428817">
    <property type="component" value="Unassembled WGS sequence"/>
</dbReference>
<organism evidence="1 2">
    <name type="scientific">Pseudonocardia eucalypti</name>
    <dbReference type="NCBI Taxonomy" id="648755"/>
    <lineage>
        <taxon>Bacteria</taxon>
        <taxon>Bacillati</taxon>
        <taxon>Actinomycetota</taxon>
        <taxon>Actinomycetes</taxon>
        <taxon>Pseudonocardiales</taxon>
        <taxon>Pseudonocardiaceae</taxon>
        <taxon>Pseudonocardia</taxon>
    </lineage>
</organism>
<accession>A0ABP9Q7Y2</accession>
<reference evidence="2" key="1">
    <citation type="journal article" date="2019" name="Int. J. Syst. Evol. Microbiol.">
        <title>The Global Catalogue of Microorganisms (GCM) 10K type strain sequencing project: providing services to taxonomists for standard genome sequencing and annotation.</title>
        <authorList>
            <consortium name="The Broad Institute Genomics Platform"/>
            <consortium name="The Broad Institute Genome Sequencing Center for Infectious Disease"/>
            <person name="Wu L."/>
            <person name="Ma J."/>
        </authorList>
    </citation>
    <scope>NUCLEOTIDE SEQUENCE [LARGE SCALE GENOMIC DNA]</scope>
    <source>
        <strain evidence="2">JCM 18303</strain>
    </source>
</reference>